<keyword evidence="8" id="KW-0472">Membrane</keyword>
<feature type="region of interest" description="Disordered" evidence="7">
    <location>
        <begin position="431"/>
        <end position="458"/>
    </location>
</feature>
<dbReference type="SMART" id="SM00387">
    <property type="entry name" value="HATPase_c"/>
    <property type="match status" value="1"/>
</dbReference>
<feature type="transmembrane region" description="Helical" evidence="8">
    <location>
        <begin position="29"/>
        <end position="50"/>
    </location>
</feature>
<accession>C6HZY9</accession>
<dbReference type="InterPro" id="IPR036890">
    <property type="entry name" value="HATPase_C_sf"/>
</dbReference>
<dbReference type="Gene3D" id="3.30.565.10">
    <property type="entry name" value="Histidine kinase-like ATPase, C-terminal domain"/>
    <property type="match status" value="1"/>
</dbReference>
<feature type="domain" description="Histidine kinase" evidence="9">
    <location>
        <begin position="229"/>
        <end position="448"/>
    </location>
</feature>
<dbReference type="GO" id="GO:0000155">
    <property type="term" value="F:phosphorelay sensor kinase activity"/>
    <property type="evidence" value="ECO:0007669"/>
    <property type="project" value="InterPro"/>
</dbReference>
<sequence>MTETTFSPPPARAFFSLALGKQREGSRSVMILLLLFFLVLSLGSGAFLTYGHLAERDSHLQQELSRALSDSESVLTSLAVMGENGHPPLTPAHLTLFRAYRIQAISALADIGRRPSILTPKVRRVYSLLLALFSYTSYSQGQSPPPPSREIVPPAIESRMIGLAVSLGRAFRLEGKQLQAHQSLMRHRQSIAALSSGFGLVLLFVIAAALWRHEMALLRERARQEFFARMSHELRTPLNAITGYSQLILSGEDREKESGQDAEKILIASRHLEALIDDLFDMAKIGNRKLLLEPRPFRLEELVEEAADMLRPAIEGSGNRLVVRRVPLEGPVVTDRRRVRQILINLLENARKFTDHGEIRLSSSPDPDAPHFFRVIVSDTGIGMTPDQTSRIFEPFTQADENTRLRYGGTGLGLAISRSLARLMGGTITVESHPGKGSSFTLRLPKEMPSQETQPSPS</sequence>
<gene>
    <name evidence="10" type="ORF">UBAL3_95450148</name>
</gene>
<keyword evidence="11" id="KW-1185">Reference proteome</keyword>
<dbReference type="Pfam" id="PF00512">
    <property type="entry name" value="HisKA"/>
    <property type="match status" value="1"/>
</dbReference>
<dbReference type="PRINTS" id="PR00344">
    <property type="entry name" value="BCTRLSENSOR"/>
</dbReference>
<dbReference type="PROSITE" id="PS50109">
    <property type="entry name" value="HIS_KIN"/>
    <property type="match status" value="1"/>
</dbReference>
<dbReference type="InterPro" id="IPR036097">
    <property type="entry name" value="HisK_dim/P_sf"/>
</dbReference>
<dbReference type="PANTHER" id="PTHR43711">
    <property type="entry name" value="TWO-COMPONENT HISTIDINE KINASE"/>
    <property type="match status" value="1"/>
</dbReference>
<reference evidence="10 11" key="1">
    <citation type="journal article" date="2009" name="Appl. Environ. Microbiol.">
        <title>Community genomic and proteomic analyses of chemoautotrophic iron-oxidizing "Leptospirillum rubarum" (Group II) and "Leptospirillum ferrodiazotrophum" (Group III) bacteria in acid mine drainage biofilms.</title>
        <authorList>
            <person name="Goltsman D.S."/>
            <person name="Denef V.J."/>
            <person name="Singer S.W."/>
            <person name="VerBerkmoes N.C."/>
            <person name="Lefsrud M."/>
            <person name="Mueller R.S."/>
            <person name="Dick G.J."/>
            <person name="Sun C.L."/>
            <person name="Wheeler K.E."/>
            <person name="Zemla A."/>
            <person name="Baker B.J."/>
            <person name="Hauser L."/>
            <person name="Land M."/>
            <person name="Shah M.B."/>
            <person name="Thelen M.P."/>
            <person name="Hettich R.L."/>
            <person name="Banfield J.F."/>
        </authorList>
    </citation>
    <scope>NUCLEOTIDE SEQUENCE [LARGE SCALE GENOMIC DNA]</scope>
</reference>
<evidence type="ECO:0000256" key="5">
    <source>
        <dbReference type="ARBA" id="ARBA00022777"/>
    </source>
</evidence>
<dbReference type="InterPro" id="IPR003661">
    <property type="entry name" value="HisK_dim/P_dom"/>
</dbReference>
<evidence type="ECO:0000256" key="8">
    <source>
        <dbReference type="SAM" id="Phobius"/>
    </source>
</evidence>
<organism evidence="10 11">
    <name type="scientific">Leptospirillum ferrodiazotrophum</name>
    <dbReference type="NCBI Taxonomy" id="412449"/>
    <lineage>
        <taxon>Bacteria</taxon>
        <taxon>Pseudomonadati</taxon>
        <taxon>Nitrospirota</taxon>
        <taxon>Nitrospiria</taxon>
        <taxon>Nitrospirales</taxon>
        <taxon>Nitrospiraceae</taxon>
        <taxon>Leptospirillum</taxon>
    </lineage>
</organism>
<dbReference type="AlphaFoldDB" id="C6HZY9"/>
<keyword evidence="4" id="KW-0808">Transferase</keyword>
<keyword evidence="8" id="KW-1133">Transmembrane helix</keyword>
<dbReference type="EMBL" id="GG693884">
    <property type="protein sequence ID" value="EES51927.1"/>
    <property type="molecule type" value="Genomic_DNA"/>
</dbReference>
<evidence type="ECO:0000256" key="3">
    <source>
        <dbReference type="ARBA" id="ARBA00022553"/>
    </source>
</evidence>
<keyword evidence="5 10" id="KW-0418">Kinase</keyword>
<evidence type="ECO:0000256" key="4">
    <source>
        <dbReference type="ARBA" id="ARBA00022679"/>
    </source>
</evidence>
<name>C6HZY9_9BACT</name>
<dbReference type="Pfam" id="PF02518">
    <property type="entry name" value="HATPase_c"/>
    <property type="match status" value="1"/>
</dbReference>
<dbReference type="InterPro" id="IPR050736">
    <property type="entry name" value="Sensor_HK_Regulatory"/>
</dbReference>
<protein>
    <recommendedName>
        <fullName evidence="2">histidine kinase</fullName>
        <ecNumber evidence="2">2.7.13.3</ecNumber>
    </recommendedName>
</protein>
<evidence type="ECO:0000256" key="2">
    <source>
        <dbReference type="ARBA" id="ARBA00012438"/>
    </source>
</evidence>
<evidence type="ECO:0000256" key="6">
    <source>
        <dbReference type="ARBA" id="ARBA00023012"/>
    </source>
</evidence>
<dbReference type="PANTHER" id="PTHR43711:SF26">
    <property type="entry name" value="SENSOR HISTIDINE KINASE RCSC"/>
    <property type="match status" value="1"/>
</dbReference>
<dbReference type="EC" id="2.7.13.3" evidence="2"/>
<evidence type="ECO:0000313" key="10">
    <source>
        <dbReference type="EMBL" id="EES51927.1"/>
    </source>
</evidence>
<dbReference type="SMART" id="SM00388">
    <property type="entry name" value="HisKA"/>
    <property type="match status" value="1"/>
</dbReference>
<dbReference type="CDD" id="cd00082">
    <property type="entry name" value="HisKA"/>
    <property type="match status" value="1"/>
</dbReference>
<keyword evidence="3" id="KW-0597">Phosphoprotein</keyword>
<dbReference type="Gene3D" id="1.10.287.130">
    <property type="match status" value="1"/>
</dbReference>
<evidence type="ECO:0000256" key="7">
    <source>
        <dbReference type="SAM" id="MobiDB-lite"/>
    </source>
</evidence>
<evidence type="ECO:0000313" key="11">
    <source>
        <dbReference type="Proteomes" id="UP000009374"/>
    </source>
</evidence>
<evidence type="ECO:0000259" key="9">
    <source>
        <dbReference type="PROSITE" id="PS50109"/>
    </source>
</evidence>
<dbReference type="SUPFAM" id="SSF55874">
    <property type="entry name" value="ATPase domain of HSP90 chaperone/DNA topoisomerase II/histidine kinase"/>
    <property type="match status" value="1"/>
</dbReference>
<dbReference type="SUPFAM" id="SSF47384">
    <property type="entry name" value="Homodimeric domain of signal transducing histidine kinase"/>
    <property type="match status" value="1"/>
</dbReference>
<evidence type="ECO:0000256" key="1">
    <source>
        <dbReference type="ARBA" id="ARBA00000085"/>
    </source>
</evidence>
<comment type="catalytic activity">
    <reaction evidence="1">
        <text>ATP + protein L-histidine = ADP + protein N-phospho-L-histidine.</text>
        <dbReference type="EC" id="2.7.13.3"/>
    </reaction>
</comment>
<dbReference type="InterPro" id="IPR004358">
    <property type="entry name" value="Sig_transdc_His_kin-like_C"/>
</dbReference>
<dbReference type="InterPro" id="IPR003594">
    <property type="entry name" value="HATPase_dom"/>
</dbReference>
<dbReference type="FunFam" id="3.30.565.10:FF:000010">
    <property type="entry name" value="Sensor histidine kinase RcsC"/>
    <property type="match status" value="1"/>
</dbReference>
<proteinExistence type="predicted"/>
<keyword evidence="6" id="KW-0902">Two-component regulatory system</keyword>
<feature type="transmembrane region" description="Helical" evidence="8">
    <location>
        <begin position="191"/>
        <end position="211"/>
    </location>
</feature>
<dbReference type="InterPro" id="IPR005467">
    <property type="entry name" value="His_kinase_dom"/>
</dbReference>
<keyword evidence="8" id="KW-0812">Transmembrane</keyword>
<dbReference type="CDD" id="cd16922">
    <property type="entry name" value="HATPase_EvgS-ArcB-TorS-like"/>
    <property type="match status" value="1"/>
</dbReference>
<dbReference type="Proteomes" id="UP000009374">
    <property type="component" value="Unassembled WGS sequence"/>
</dbReference>